<protein>
    <recommendedName>
        <fullName evidence="1">YqgF/RNase H-like domain-containing protein</fullName>
    </recommendedName>
</protein>
<reference evidence="2" key="2">
    <citation type="submission" date="2021-02" db="EMBL/GenBank/DDBJ databases">
        <authorList>
            <person name="Kimball J.A."/>
            <person name="Haas M.W."/>
            <person name="Macchietto M."/>
            <person name="Kono T."/>
            <person name="Duquette J."/>
            <person name="Shao M."/>
        </authorList>
    </citation>
    <scope>NUCLEOTIDE SEQUENCE</scope>
    <source>
        <tissue evidence="2">Fresh leaf tissue</tissue>
    </source>
</reference>
<proteinExistence type="inferred from homology"/>
<name>A0A8J5S519_ZIZPA</name>
<dbReference type="InterPro" id="IPR006641">
    <property type="entry name" value="YqgF/RNaseH-like_dom"/>
</dbReference>
<sequence length="276" mass="30581">MGPGKRWVWAGFSRCPGDGTVVGRVVRLNRSEVRAHPGSRLPPGSLRRRRTTASARLRFAVESGRRYIMRLLKAEQLFRKAIEGGSKKKGRLLGLDVGSKYVGLAISDKKNRIALPLRVVVNLFNLFGLSTQIKTSLSSVRADPDLPNVLGRTETNISLMADDFKTLVSKYSLVGFVVGYPFNLQGQASPDALQVKLLVGELCKTGKLDDLSYTYWDENFTSKCVEALLHPLKLHDPVETKTMTDKFAAVCILQGYLDNMNRELRSADNSKEHGGT</sequence>
<dbReference type="Pfam" id="PF03652">
    <property type="entry name" value="RuvX"/>
    <property type="match status" value="1"/>
</dbReference>
<dbReference type="PANTHER" id="PTHR33317:SF1">
    <property type="entry name" value="POLYNUCLEOTIDYL TRANSFERASE, RIBONUCLEASE H-LIKE SUPERFAMILY PROTEIN"/>
    <property type="match status" value="1"/>
</dbReference>
<evidence type="ECO:0000313" key="2">
    <source>
        <dbReference type="EMBL" id="KAG8055300.1"/>
    </source>
</evidence>
<dbReference type="GO" id="GO:0000967">
    <property type="term" value="P:rRNA 5'-end processing"/>
    <property type="evidence" value="ECO:0007669"/>
    <property type="project" value="TreeGrafter"/>
</dbReference>
<feature type="domain" description="YqgF/RNase H-like" evidence="1">
    <location>
        <begin position="90"/>
        <end position="225"/>
    </location>
</feature>
<dbReference type="HAMAP" id="MF_00651">
    <property type="entry name" value="Nuclease_YqgF"/>
    <property type="match status" value="1"/>
</dbReference>
<evidence type="ECO:0000313" key="3">
    <source>
        <dbReference type="Proteomes" id="UP000729402"/>
    </source>
</evidence>
<dbReference type="AlphaFoldDB" id="A0A8J5S519"/>
<dbReference type="InterPro" id="IPR005227">
    <property type="entry name" value="YqgF"/>
</dbReference>
<dbReference type="PANTHER" id="PTHR33317">
    <property type="entry name" value="POLYNUCLEOTIDYL TRANSFERASE, RIBONUCLEASE H-LIKE SUPERFAMILY PROTEIN"/>
    <property type="match status" value="1"/>
</dbReference>
<dbReference type="Proteomes" id="UP000729402">
    <property type="component" value="Unassembled WGS sequence"/>
</dbReference>
<dbReference type="SMART" id="SM00732">
    <property type="entry name" value="YqgFc"/>
    <property type="match status" value="1"/>
</dbReference>
<dbReference type="CDD" id="cd16964">
    <property type="entry name" value="YqgF"/>
    <property type="match status" value="1"/>
</dbReference>
<accession>A0A8J5S519</accession>
<organism evidence="2 3">
    <name type="scientific">Zizania palustris</name>
    <name type="common">Northern wild rice</name>
    <dbReference type="NCBI Taxonomy" id="103762"/>
    <lineage>
        <taxon>Eukaryota</taxon>
        <taxon>Viridiplantae</taxon>
        <taxon>Streptophyta</taxon>
        <taxon>Embryophyta</taxon>
        <taxon>Tracheophyta</taxon>
        <taxon>Spermatophyta</taxon>
        <taxon>Magnoliopsida</taxon>
        <taxon>Liliopsida</taxon>
        <taxon>Poales</taxon>
        <taxon>Poaceae</taxon>
        <taxon>BOP clade</taxon>
        <taxon>Oryzoideae</taxon>
        <taxon>Oryzeae</taxon>
        <taxon>Zizaniinae</taxon>
        <taxon>Zizania</taxon>
    </lineage>
</organism>
<gene>
    <name evidence="2" type="ORF">GUJ93_ZPchr0001g30850</name>
</gene>
<evidence type="ECO:0000259" key="1">
    <source>
        <dbReference type="SMART" id="SM00732"/>
    </source>
</evidence>
<dbReference type="FunFam" id="3.30.420.140:FF:000008">
    <property type="entry name" value="Putative pre-16S rRNA nuclease"/>
    <property type="match status" value="1"/>
</dbReference>
<reference evidence="2" key="1">
    <citation type="journal article" date="2021" name="bioRxiv">
        <title>Whole Genome Assembly and Annotation of Northern Wild Rice, Zizania palustris L., Supports a Whole Genome Duplication in the Zizania Genus.</title>
        <authorList>
            <person name="Haas M."/>
            <person name="Kono T."/>
            <person name="Macchietto M."/>
            <person name="Millas R."/>
            <person name="McGilp L."/>
            <person name="Shao M."/>
            <person name="Duquette J."/>
            <person name="Hirsch C.N."/>
            <person name="Kimball J."/>
        </authorList>
    </citation>
    <scope>NUCLEOTIDE SEQUENCE</scope>
    <source>
        <tissue evidence="2">Fresh leaf tissue</tissue>
    </source>
</reference>
<dbReference type="EMBL" id="JAAALK010000288">
    <property type="protein sequence ID" value="KAG8055300.1"/>
    <property type="molecule type" value="Genomic_DNA"/>
</dbReference>
<comment type="caution">
    <text evidence="2">The sequence shown here is derived from an EMBL/GenBank/DDBJ whole genome shotgun (WGS) entry which is preliminary data.</text>
</comment>
<dbReference type="OrthoDB" id="10261669at2759"/>
<keyword evidence="3" id="KW-1185">Reference proteome</keyword>